<evidence type="ECO:0000256" key="2">
    <source>
        <dbReference type="ARBA" id="ARBA00022676"/>
    </source>
</evidence>
<dbReference type="Proteomes" id="UP001521785">
    <property type="component" value="Unassembled WGS sequence"/>
</dbReference>
<feature type="transmembrane region" description="Helical" evidence="8">
    <location>
        <begin position="447"/>
        <end position="469"/>
    </location>
</feature>
<keyword evidence="5 8" id="KW-1133">Transmembrane helix</keyword>
<name>A0ABR3R3I3_9PLEO</name>
<evidence type="ECO:0000256" key="6">
    <source>
        <dbReference type="ARBA" id="ARBA00023136"/>
    </source>
</evidence>
<evidence type="ECO:0000256" key="3">
    <source>
        <dbReference type="ARBA" id="ARBA00022679"/>
    </source>
</evidence>
<keyword evidence="2" id="KW-0328">Glycosyltransferase</keyword>
<dbReference type="PANTHER" id="PTHR47844:SF1">
    <property type="entry name" value="EXOSTOSIN-LIKE 2"/>
    <property type="match status" value="1"/>
</dbReference>
<feature type="transmembrane region" description="Helical" evidence="8">
    <location>
        <begin position="6"/>
        <end position="26"/>
    </location>
</feature>
<evidence type="ECO:0000256" key="5">
    <source>
        <dbReference type="ARBA" id="ARBA00022989"/>
    </source>
</evidence>
<dbReference type="PANTHER" id="PTHR47844">
    <property type="entry name" value="SYNTHASE CPS1, PUTATIVE (AFU_ORTHOLOGUE AFUA_7G02500)-RELATED"/>
    <property type="match status" value="1"/>
</dbReference>
<keyword evidence="7" id="KW-0325">Glycoprotein</keyword>
<feature type="transmembrane region" description="Helical" evidence="8">
    <location>
        <begin position="475"/>
        <end position="495"/>
    </location>
</feature>
<accession>A0ABR3R3I3</accession>
<sequence length="532" mass="61251">MASTTTSVTLATATFLATFFWVLFLVFDYRTRTKKPSLLTSIMLFGHLWLAALFLATAKIAQDSPDPFLVWFSFLLIFRHYKTVINLVFYFRYKPAVPTPRFDLSPRKTTVIVPTVGPEGNPAFDEMVGGILYNKSERLIFSTATEDGEKRVETRLLKIKADLEKGTSAYQTERTLPPLDVNQTVIQIVSVKVASKREQFVRALKQVNTEIVVSADDTVVWQPTFLSATLPAFASEKVALIGTRKWVKRLPGPAPDASLSWLTNAWNTYWFGFRNAICATYLIRQNFEARATNAADGGVFTISGRTLLVRSQIVQDHVFQHEYLNEYILGGRIGPINADDDNFLTRWVSSHGHHIKFQWSEEATITTILGQDGWRRYIQQCKRWCRTTFRQNPLVLFSDRTAWWTHPLTIWTTYFPWLYNAALIWDPLMVGTFWLTKFYQESEHRNALTAGLIGFIWATKFIKTAPWFWKYPQDFFLYFFPIPVWFLFVYGHSALKIFSALTFWDLAWTGRKLPTLTEPVKKNAKNGQAVPA</sequence>
<dbReference type="SUPFAM" id="SSF53448">
    <property type="entry name" value="Nucleotide-diphospho-sugar transferases"/>
    <property type="match status" value="1"/>
</dbReference>
<evidence type="ECO:0000256" key="1">
    <source>
        <dbReference type="ARBA" id="ARBA00004370"/>
    </source>
</evidence>
<organism evidence="9 10">
    <name type="scientific">Paraconiothyrium brasiliense</name>
    <dbReference type="NCBI Taxonomy" id="300254"/>
    <lineage>
        <taxon>Eukaryota</taxon>
        <taxon>Fungi</taxon>
        <taxon>Dikarya</taxon>
        <taxon>Ascomycota</taxon>
        <taxon>Pezizomycotina</taxon>
        <taxon>Dothideomycetes</taxon>
        <taxon>Pleosporomycetidae</taxon>
        <taxon>Pleosporales</taxon>
        <taxon>Massarineae</taxon>
        <taxon>Didymosphaeriaceae</taxon>
        <taxon>Paraconiothyrium</taxon>
    </lineage>
</organism>
<keyword evidence="6 8" id="KW-0472">Membrane</keyword>
<evidence type="ECO:0008006" key="11">
    <source>
        <dbReference type="Google" id="ProtNLM"/>
    </source>
</evidence>
<comment type="caution">
    <text evidence="9">The sequence shown here is derived from an EMBL/GenBank/DDBJ whole genome shotgun (WGS) entry which is preliminary data.</text>
</comment>
<proteinExistence type="predicted"/>
<feature type="transmembrane region" description="Helical" evidence="8">
    <location>
        <begin position="38"/>
        <end position="56"/>
    </location>
</feature>
<evidence type="ECO:0000313" key="9">
    <source>
        <dbReference type="EMBL" id="KAL1598694.1"/>
    </source>
</evidence>
<dbReference type="Pfam" id="PF13641">
    <property type="entry name" value="Glyco_tranf_2_3"/>
    <property type="match status" value="1"/>
</dbReference>
<dbReference type="InterPro" id="IPR052427">
    <property type="entry name" value="Glycosyltrans_GT2/GT47"/>
</dbReference>
<keyword evidence="10" id="KW-1185">Reference proteome</keyword>
<keyword evidence="3" id="KW-0808">Transferase</keyword>
<dbReference type="EMBL" id="JAKJXO020000011">
    <property type="protein sequence ID" value="KAL1598694.1"/>
    <property type="molecule type" value="Genomic_DNA"/>
</dbReference>
<keyword evidence="4 8" id="KW-0812">Transmembrane</keyword>
<dbReference type="InterPro" id="IPR029044">
    <property type="entry name" value="Nucleotide-diphossugar_trans"/>
</dbReference>
<evidence type="ECO:0000313" key="10">
    <source>
        <dbReference type="Proteomes" id="UP001521785"/>
    </source>
</evidence>
<protein>
    <recommendedName>
        <fullName evidence="11">Glycosyltransferase family 2 protein</fullName>
    </recommendedName>
</protein>
<evidence type="ECO:0000256" key="8">
    <source>
        <dbReference type="SAM" id="Phobius"/>
    </source>
</evidence>
<gene>
    <name evidence="9" type="ORF">SLS60_007834</name>
</gene>
<evidence type="ECO:0000256" key="7">
    <source>
        <dbReference type="ARBA" id="ARBA00023180"/>
    </source>
</evidence>
<feature type="transmembrane region" description="Helical" evidence="8">
    <location>
        <begin position="68"/>
        <end position="91"/>
    </location>
</feature>
<reference evidence="9 10" key="1">
    <citation type="submission" date="2024-02" db="EMBL/GenBank/DDBJ databases">
        <title>De novo assembly and annotation of 12 fungi associated with fruit tree decline syndrome in Ontario, Canada.</title>
        <authorList>
            <person name="Sulman M."/>
            <person name="Ellouze W."/>
            <person name="Ilyukhin E."/>
        </authorList>
    </citation>
    <scope>NUCLEOTIDE SEQUENCE [LARGE SCALE GENOMIC DNA]</scope>
    <source>
        <strain evidence="9 10">M42-189</strain>
    </source>
</reference>
<comment type="subcellular location">
    <subcellularLocation>
        <location evidence="1">Membrane</location>
    </subcellularLocation>
</comment>
<evidence type="ECO:0000256" key="4">
    <source>
        <dbReference type="ARBA" id="ARBA00022692"/>
    </source>
</evidence>